<reference evidence="4" key="1">
    <citation type="submission" date="2007-11" db="EMBL/GenBank/DDBJ databases">
        <title>Complete sequence of Sulfurimonas denitrificans ATCC 33889.</title>
        <authorList>
            <consortium name="US DOE Joint Genome Institute"/>
            <person name="Copeland A."/>
            <person name="Lucas S."/>
            <person name="Lapidus A."/>
            <person name="Barry K."/>
            <person name="Detter J.C."/>
            <person name="Glavina T."/>
            <person name="Hammon N."/>
            <person name="Israni S."/>
            <person name="Pitluck S."/>
            <person name="Chain P."/>
            <person name="Malfatti S."/>
            <person name="Shin M."/>
            <person name="Vergez L."/>
            <person name="Schmutz J."/>
            <person name="Larimer F."/>
            <person name="Land M."/>
            <person name="Kyrpides N."/>
            <person name="Lykidis A."/>
            <person name="Richardson P."/>
        </authorList>
    </citation>
    <scope>NUCLEOTIDE SEQUENCE</scope>
    <source>
        <strain>DSM 1251</strain>
    </source>
</reference>
<dbReference type="EMBL" id="CP000153">
    <property type="protein sequence ID" value="ABB44866.1"/>
    <property type="molecule type" value="Genomic_DNA"/>
</dbReference>
<dbReference type="RefSeq" id="WP_011372325.1">
    <property type="nucleotide sequence ID" value="NC_007575.1"/>
</dbReference>
<evidence type="ECO:0008006" key="6">
    <source>
        <dbReference type="Google" id="ProtNLM"/>
    </source>
</evidence>
<dbReference type="KEGG" id="tdn:Suden_0692"/>
<feature type="domain" description="TnsA endonuclease N-terminal" evidence="2">
    <location>
        <begin position="43"/>
        <end position="121"/>
    </location>
</feature>
<dbReference type="AlphaFoldDB" id="Q30Q65"/>
<evidence type="ECO:0000313" key="5">
    <source>
        <dbReference type="Proteomes" id="UP000002714"/>
    </source>
</evidence>
<dbReference type="HOGENOM" id="CLU_100949_1_0_7"/>
<dbReference type="Pfam" id="PF08722">
    <property type="entry name" value="Tn7_TnsA-like_N"/>
    <property type="match status" value="1"/>
</dbReference>
<protein>
    <recommendedName>
        <fullName evidence="6">TnsA endonuclease N-terminal domain-containing protein</fullName>
    </recommendedName>
</protein>
<keyword evidence="5" id="KW-1185">Reference proteome</keyword>
<feature type="domain" description="TnsA endonuclease C-terminal" evidence="1">
    <location>
        <begin position="123"/>
        <end position="198"/>
    </location>
</feature>
<evidence type="ECO:0000313" key="4">
    <source>
        <dbReference type="EMBL" id="ABB44866.1"/>
    </source>
</evidence>
<proteinExistence type="predicted"/>
<dbReference type="Gene3D" id="3.40.1350.10">
    <property type="match status" value="1"/>
</dbReference>
<dbReference type="InterPro" id="IPR011856">
    <property type="entry name" value="tRNA_endonuc-like_dom_sf"/>
</dbReference>
<dbReference type="InterPro" id="IPR014833">
    <property type="entry name" value="TnsA_N"/>
</dbReference>
<name>Q30Q65_SULDN</name>
<sequence length="215" mass="25341">MSVRKIKKSYISCVGYFKSYKNNKQLAFESILERDFFMLLEFNKDVVSFEEQPLKINYKLKAKNTRYTPDVLVIYKDGSKKIFEVKYQSDIDSDTKLQHKISVLKEEIARQMSLPFETFTDAQIDQIYFKNCVFLYKNAFISESQTMTNKVLENINKLSEPISIKSFLELLSTNQTEQLQTLPYLWHKIFKEPSLINMHTKITMSSLILKGKIHE</sequence>
<dbReference type="KEGG" id="tdn:Suden_1589"/>
<dbReference type="eggNOG" id="ENOG5032A4T">
    <property type="taxonomic scope" value="Bacteria"/>
</dbReference>
<accession>Q30Q65</accession>
<dbReference type="InterPro" id="IPR014832">
    <property type="entry name" value="TnsA_C"/>
</dbReference>
<dbReference type="Proteomes" id="UP000002714">
    <property type="component" value="Chromosome"/>
</dbReference>
<dbReference type="STRING" id="326298.Suden_0692"/>
<dbReference type="GO" id="GO:0003676">
    <property type="term" value="F:nucleic acid binding"/>
    <property type="evidence" value="ECO:0007669"/>
    <property type="project" value="InterPro"/>
</dbReference>
<evidence type="ECO:0000313" key="3">
    <source>
        <dbReference type="EMBL" id="ABB43971.1"/>
    </source>
</evidence>
<reference evidence="4 5" key="2">
    <citation type="journal article" date="2008" name="Appl. Environ. Microbiol.">
        <title>Genome of the epsilonproteobacterial chemolithoautotroph Sulfurimonas denitrificans.</title>
        <authorList>
            <person name="Sievert S.M."/>
            <person name="Scott K.M."/>
            <person name="Klotz M.G."/>
            <person name="Chain P.S.G."/>
            <person name="Hauser L.J."/>
            <person name="Hemp J."/>
            <person name="Huegler M."/>
            <person name="Land M."/>
            <person name="Lapidus A."/>
            <person name="Larimer F.W."/>
            <person name="Lucas S."/>
            <person name="Malfatti S.A."/>
            <person name="Meyer F."/>
            <person name="Paulsen I.T."/>
            <person name="Ren Q."/>
            <person name="Simon J."/>
            <person name="Bailey K."/>
            <person name="Diaz E."/>
            <person name="Fitzpatrick K.A."/>
            <person name="Glover B."/>
            <person name="Gwatney N."/>
            <person name="Korajkic A."/>
            <person name="Long A."/>
            <person name="Mobberley J.M."/>
            <person name="Pantry S.N."/>
            <person name="Pazder G."/>
            <person name="Peterson S."/>
            <person name="Quintanilla J.D."/>
            <person name="Sprinkle R."/>
            <person name="Stephens J."/>
            <person name="Thomas P."/>
            <person name="Vaughn R."/>
            <person name="Weber M.J."/>
            <person name="Wooten L.L."/>
        </authorList>
    </citation>
    <scope>NUCLEOTIDE SEQUENCE [LARGE SCALE GENOMIC DNA]</scope>
    <source>
        <strain evidence="5">ATCC 33889 / DSM 1251</strain>
        <strain evidence="4">DSM 1251</strain>
    </source>
</reference>
<dbReference type="OrthoDB" id="881413at2"/>
<gene>
    <name evidence="3" type="ordered locus">Suden_0692</name>
    <name evidence="4" type="ordered locus">Suden_1589</name>
</gene>
<evidence type="ECO:0000259" key="2">
    <source>
        <dbReference type="Pfam" id="PF08722"/>
    </source>
</evidence>
<dbReference type="Pfam" id="PF08721">
    <property type="entry name" value="Tn7_Tnp_TnsA_C"/>
    <property type="match status" value="1"/>
</dbReference>
<evidence type="ECO:0000259" key="1">
    <source>
        <dbReference type="Pfam" id="PF08721"/>
    </source>
</evidence>
<organism evidence="4 5">
    <name type="scientific">Sulfurimonas denitrificans (strain ATCC 33889 / DSM 1251)</name>
    <name type="common">Thiomicrospira denitrificans (strain ATCC 33889 / DSM 1251)</name>
    <dbReference type="NCBI Taxonomy" id="326298"/>
    <lineage>
        <taxon>Bacteria</taxon>
        <taxon>Pseudomonadati</taxon>
        <taxon>Campylobacterota</taxon>
        <taxon>Epsilonproteobacteria</taxon>
        <taxon>Campylobacterales</taxon>
        <taxon>Sulfurimonadaceae</taxon>
        <taxon>Sulfurimonas</taxon>
    </lineage>
</organism>
<dbReference type="EMBL" id="CP000153">
    <property type="protein sequence ID" value="ABB43971.1"/>
    <property type="molecule type" value="Genomic_DNA"/>
</dbReference>